<dbReference type="RefSeq" id="WP_203890759.1">
    <property type="nucleotide sequence ID" value="NZ_BOOH01000019.1"/>
</dbReference>
<dbReference type="AlphaFoldDB" id="A0A8J3RI42"/>
<protein>
    <recommendedName>
        <fullName evidence="3">Portal protein</fullName>
    </recommendedName>
</protein>
<comment type="caution">
    <text evidence="1">The sequence shown here is derived from an EMBL/GenBank/DDBJ whole genome shotgun (WGS) entry which is preliminary data.</text>
</comment>
<gene>
    <name evidence="1" type="ORF">Plo01_25760</name>
</gene>
<dbReference type="EMBL" id="BOOH01000019">
    <property type="protein sequence ID" value="GIH76147.1"/>
    <property type="molecule type" value="Genomic_DNA"/>
</dbReference>
<dbReference type="Proteomes" id="UP000616724">
    <property type="component" value="Unassembled WGS sequence"/>
</dbReference>
<evidence type="ECO:0000313" key="1">
    <source>
        <dbReference type="EMBL" id="GIH76147.1"/>
    </source>
</evidence>
<sequence>MSSWLWPARRAVEATPQQIMVSGAAASSWNHDPMDGDAGWKPVGSRGRPVPDWTLEKSRMYSLASYRTNPMARAIIDTYTSFCVGDSGVTFQATNTDVRQVVEEFWNDPRNQVGQGQELALRSCLLMGETFRELMTGPLSGVVRYSPIDPSAVVEVRCLHGNPLWPHEIEFRIEAVNRTRTVAAVDDTTGLRDGQMLFWAPFRALETDVRSMPFMAPILDWLDSYDTVLSNLIDRTALARYMVWDVTVEGEQTDVDNFIAARGGTHIPPSGSVEVHNNAVKWEAKNAQTGSYEDTNANRSVLTMIAGGAGLAKTWLAEPEDANRATSLTMAEPVRRRVAGVQAVWLGYQTEMIRFAVDRAVAARRLPRMVEATDPKTGQTYDIKASDSVVVTGPEVAAADAQITAQVLLNLSTGLEHLVQSRVLTAEAAAVAARKAWEDYMGIPYSADLGKPGADPDPDDVATAVDDATTKAKATLRAVGDP</sequence>
<accession>A0A8J3RI42</accession>
<proteinExistence type="predicted"/>
<organism evidence="1 2">
    <name type="scientific">Planobispora longispora</name>
    <dbReference type="NCBI Taxonomy" id="28887"/>
    <lineage>
        <taxon>Bacteria</taxon>
        <taxon>Bacillati</taxon>
        <taxon>Actinomycetota</taxon>
        <taxon>Actinomycetes</taxon>
        <taxon>Streptosporangiales</taxon>
        <taxon>Streptosporangiaceae</taxon>
        <taxon>Planobispora</taxon>
    </lineage>
</organism>
<evidence type="ECO:0000313" key="2">
    <source>
        <dbReference type="Proteomes" id="UP000616724"/>
    </source>
</evidence>
<evidence type="ECO:0008006" key="3">
    <source>
        <dbReference type="Google" id="ProtNLM"/>
    </source>
</evidence>
<name>A0A8J3RI42_9ACTN</name>
<keyword evidence="2" id="KW-1185">Reference proteome</keyword>
<reference evidence="1 2" key="1">
    <citation type="submission" date="2021-01" db="EMBL/GenBank/DDBJ databases">
        <title>Whole genome shotgun sequence of Planobispora longispora NBRC 13918.</title>
        <authorList>
            <person name="Komaki H."/>
            <person name="Tamura T."/>
        </authorList>
    </citation>
    <scope>NUCLEOTIDE SEQUENCE [LARGE SCALE GENOMIC DNA]</scope>
    <source>
        <strain evidence="1 2">NBRC 13918</strain>
    </source>
</reference>